<dbReference type="PANTHER" id="PTHR22847">
    <property type="entry name" value="WD40 REPEAT PROTEIN"/>
    <property type="match status" value="1"/>
</dbReference>
<evidence type="ECO:0000313" key="7">
    <source>
        <dbReference type="EMBL" id="VFK59231.1"/>
    </source>
</evidence>
<evidence type="ECO:0000256" key="3">
    <source>
        <dbReference type="PROSITE-ProRule" id="PRU00221"/>
    </source>
</evidence>
<dbReference type="PROSITE" id="PS50082">
    <property type="entry name" value="WD_REPEATS_2"/>
    <property type="match status" value="2"/>
</dbReference>
<dbReference type="InterPro" id="IPR049052">
    <property type="entry name" value="nSTAND1"/>
</dbReference>
<dbReference type="InterPro" id="IPR036322">
    <property type="entry name" value="WD40_repeat_dom_sf"/>
</dbReference>
<keyword evidence="5" id="KW-1133">Transmembrane helix</keyword>
<dbReference type="InterPro" id="IPR001680">
    <property type="entry name" value="WD40_rpt"/>
</dbReference>
<dbReference type="InterPro" id="IPR015943">
    <property type="entry name" value="WD40/YVTN_repeat-like_dom_sf"/>
</dbReference>
<dbReference type="SMART" id="SM00320">
    <property type="entry name" value="WD40"/>
    <property type="match status" value="2"/>
</dbReference>
<feature type="compositionally biased region" description="Basic and acidic residues" evidence="4">
    <location>
        <begin position="238"/>
        <end position="319"/>
    </location>
</feature>
<dbReference type="Pfam" id="PF20703">
    <property type="entry name" value="nSTAND1"/>
    <property type="match status" value="1"/>
</dbReference>
<organism evidence="7">
    <name type="scientific">Candidatus Kentrum sp. TUN</name>
    <dbReference type="NCBI Taxonomy" id="2126343"/>
    <lineage>
        <taxon>Bacteria</taxon>
        <taxon>Pseudomonadati</taxon>
        <taxon>Pseudomonadota</taxon>
        <taxon>Gammaproteobacteria</taxon>
        <taxon>Candidatus Kentrum</taxon>
    </lineage>
</organism>
<evidence type="ECO:0000256" key="4">
    <source>
        <dbReference type="SAM" id="MobiDB-lite"/>
    </source>
</evidence>
<evidence type="ECO:0000259" key="6">
    <source>
        <dbReference type="Pfam" id="PF20703"/>
    </source>
</evidence>
<feature type="transmembrane region" description="Helical" evidence="5">
    <location>
        <begin position="325"/>
        <end position="347"/>
    </location>
</feature>
<dbReference type="PROSITE" id="PS50294">
    <property type="entry name" value="WD_REPEATS_REGION"/>
    <property type="match status" value="2"/>
</dbReference>
<keyword evidence="5" id="KW-0472">Membrane</keyword>
<feature type="repeat" description="WD" evidence="3">
    <location>
        <begin position="464"/>
        <end position="496"/>
    </location>
</feature>
<keyword evidence="5" id="KW-0812">Transmembrane</keyword>
<gene>
    <name evidence="7" type="ORF">BECKTUN1418D_GA0071000_10979</name>
</gene>
<feature type="repeat" description="WD" evidence="3">
    <location>
        <begin position="419"/>
        <end position="450"/>
    </location>
</feature>
<keyword evidence="2" id="KW-0677">Repeat</keyword>
<evidence type="ECO:0000256" key="2">
    <source>
        <dbReference type="ARBA" id="ARBA00022737"/>
    </source>
</evidence>
<name>A0A450ZZM2_9GAMM</name>
<accession>A0A450ZZM2</accession>
<dbReference type="Pfam" id="PF00400">
    <property type="entry name" value="WD40"/>
    <property type="match status" value="2"/>
</dbReference>
<dbReference type="Gene3D" id="2.130.10.10">
    <property type="entry name" value="YVTN repeat-like/Quinoprotein amine dehydrogenase"/>
    <property type="match status" value="1"/>
</dbReference>
<feature type="region of interest" description="Disordered" evidence="4">
    <location>
        <begin position="236"/>
        <end position="319"/>
    </location>
</feature>
<dbReference type="AlphaFoldDB" id="A0A450ZZM2"/>
<keyword evidence="1 3" id="KW-0853">WD repeat</keyword>
<dbReference type="PANTHER" id="PTHR22847:SF637">
    <property type="entry name" value="WD REPEAT DOMAIN 5B"/>
    <property type="match status" value="1"/>
</dbReference>
<evidence type="ECO:0000256" key="5">
    <source>
        <dbReference type="SAM" id="Phobius"/>
    </source>
</evidence>
<reference evidence="7" key="1">
    <citation type="submission" date="2019-02" db="EMBL/GenBank/DDBJ databases">
        <authorList>
            <person name="Gruber-Vodicka R. H."/>
            <person name="Seah K. B. B."/>
        </authorList>
    </citation>
    <scope>NUCLEOTIDE SEQUENCE</scope>
    <source>
        <strain evidence="7">BECK_BY1</strain>
    </source>
</reference>
<evidence type="ECO:0000256" key="1">
    <source>
        <dbReference type="ARBA" id="ARBA00022574"/>
    </source>
</evidence>
<proteinExistence type="predicted"/>
<feature type="domain" description="Novel STAND NTPase 1" evidence="6">
    <location>
        <begin position="2"/>
        <end position="188"/>
    </location>
</feature>
<dbReference type="SUPFAM" id="SSF50978">
    <property type="entry name" value="WD40 repeat-like"/>
    <property type="match status" value="1"/>
</dbReference>
<sequence length="523" mass="58333">MDPKLTEQLIEDAQGADALPLLAFTLERLLLDYGSDGDLLISEYRELGGISGSIEAAIDAAFANPGAEPAIPADRNQRNLLLRQGFLPWLARIEPDTDERKRRVARREEIPAESRPLMERLIKQRLLVRDRRRLDDGEEAVVVEVAHEALLRQWPLLSGWLDEDADALKAIEAAKQAANQWNRNNRNPAWLVHRGERRRGVEELLQRVDLDRLLGDEGRGYVRACRKQDDEAAAAAAAREREARAKEQQAMEAEKKRAQAEKERAEAEAKRAAEQARAAEKEQQAMEAEKRRAEAEREQAKIAEKRATDREEAERDRAEATRKRFRLMTVFAVIAILLMVIAAWMAWRSIQQEQIAEQLLANNYWASGVGTERENDPITAAHFYARATRGYSDATDIQAGRLKLQALQTTRNAIALDSVMGHDGKVLGAAFSADESRILTWSADKTARLWRSDGAAQDVTELARMGHDGIVLGAAFSADESRILTWSDDKTARLWDFGVDGFPPGAPSLAGGGYHRDGHGSSG</sequence>
<dbReference type="EMBL" id="CAADFX010000097">
    <property type="protein sequence ID" value="VFK59231.1"/>
    <property type="molecule type" value="Genomic_DNA"/>
</dbReference>
<protein>
    <submittedName>
        <fullName evidence="7">WD domain, G-beta repeat</fullName>
    </submittedName>
</protein>